<dbReference type="GO" id="GO:0005737">
    <property type="term" value="C:cytoplasm"/>
    <property type="evidence" value="ECO:0007669"/>
    <property type="project" value="UniProtKB-SubCell"/>
</dbReference>
<dbReference type="OrthoDB" id="9767721at2"/>
<proteinExistence type="inferred from homology"/>
<evidence type="ECO:0000256" key="4">
    <source>
        <dbReference type="ARBA" id="ARBA00016902"/>
    </source>
</evidence>
<dbReference type="InterPro" id="IPR027304">
    <property type="entry name" value="Trigger_fact/SurA_dom_sf"/>
</dbReference>
<comment type="domain">
    <text evidence="12">Consists of 3 domains; the N-terminus binds the ribosome, the middle domain has PPIase activity, while the C-terminus has intrinsic chaperone activity on its own.</text>
</comment>
<dbReference type="InterPro" id="IPR036611">
    <property type="entry name" value="Trigger_fac_ribosome-bd_sf"/>
</dbReference>
<dbReference type="PANTHER" id="PTHR30560:SF3">
    <property type="entry name" value="TRIGGER FACTOR-LIKE PROTEIN TIG, CHLOROPLASTIC"/>
    <property type="match status" value="1"/>
</dbReference>
<comment type="subcellular location">
    <subcellularLocation>
        <location evidence="12">Cytoplasm</location>
    </subcellularLocation>
    <text evidence="12">About half TF is bound to the ribosome near the polypeptide exit tunnel while the other half is free in the cytoplasm.</text>
</comment>
<dbReference type="EMBL" id="CP024870">
    <property type="protein sequence ID" value="ATX71289.1"/>
    <property type="molecule type" value="Genomic_DNA"/>
</dbReference>
<keyword evidence="9 12" id="KW-0131">Cell cycle</keyword>
<dbReference type="Gene3D" id="3.30.70.1050">
    <property type="entry name" value="Trigger factor ribosome-binding domain"/>
    <property type="match status" value="1"/>
</dbReference>
<feature type="domain" description="PPIase FKBP-type" evidence="15">
    <location>
        <begin position="167"/>
        <end position="224"/>
    </location>
</feature>
<comment type="similarity">
    <text evidence="2 12 14">Belongs to the FKBP-type PPIase family. Tig subfamily.</text>
</comment>
<dbReference type="SUPFAM" id="SSF54534">
    <property type="entry name" value="FKBP-like"/>
    <property type="match status" value="1"/>
</dbReference>
<dbReference type="Proteomes" id="UP000231179">
    <property type="component" value="Chromosome"/>
</dbReference>
<evidence type="ECO:0000256" key="9">
    <source>
        <dbReference type="ARBA" id="ARBA00023306"/>
    </source>
</evidence>
<dbReference type="Pfam" id="PF05697">
    <property type="entry name" value="Trigger_N"/>
    <property type="match status" value="1"/>
</dbReference>
<evidence type="ECO:0000256" key="3">
    <source>
        <dbReference type="ARBA" id="ARBA00013194"/>
    </source>
</evidence>
<dbReference type="EC" id="5.2.1.8" evidence="3 12"/>
<dbReference type="GO" id="GO:0043022">
    <property type="term" value="F:ribosome binding"/>
    <property type="evidence" value="ECO:0007669"/>
    <property type="project" value="TreeGrafter"/>
</dbReference>
<organism evidence="16 17">
    <name type="scientific">Spiroplasma clarkii</name>
    <dbReference type="NCBI Taxonomy" id="2139"/>
    <lineage>
        <taxon>Bacteria</taxon>
        <taxon>Bacillati</taxon>
        <taxon>Mycoplasmatota</taxon>
        <taxon>Mollicutes</taxon>
        <taxon>Entomoplasmatales</taxon>
        <taxon>Spiroplasmataceae</taxon>
        <taxon>Spiroplasma</taxon>
    </lineage>
</organism>
<keyword evidence="8 12" id="KW-0413">Isomerase</keyword>
<dbReference type="PIRSF" id="PIRSF003095">
    <property type="entry name" value="Trigger_factor"/>
    <property type="match status" value="1"/>
</dbReference>
<dbReference type="Pfam" id="PF00254">
    <property type="entry name" value="FKBP_C"/>
    <property type="match status" value="1"/>
</dbReference>
<gene>
    <name evidence="12 16" type="primary">tig</name>
    <name evidence="16" type="ORF">SCLAR_v1c09870</name>
</gene>
<evidence type="ECO:0000256" key="6">
    <source>
        <dbReference type="ARBA" id="ARBA00023110"/>
    </source>
</evidence>
<dbReference type="GO" id="GO:0051083">
    <property type="term" value="P:'de novo' cotranslational protein folding"/>
    <property type="evidence" value="ECO:0007669"/>
    <property type="project" value="TreeGrafter"/>
</dbReference>
<evidence type="ECO:0000256" key="14">
    <source>
        <dbReference type="RuleBase" id="RU003914"/>
    </source>
</evidence>
<dbReference type="Pfam" id="PF05698">
    <property type="entry name" value="Trigger_C"/>
    <property type="match status" value="1"/>
</dbReference>
<dbReference type="AlphaFoldDB" id="A0A1Y0L1U0"/>
<dbReference type="RefSeq" id="WP_100254827.1">
    <property type="nucleotide sequence ID" value="NZ_CP015819.1"/>
</dbReference>
<dbReference type="SUPFAM" id="SSF109998">
    <property type="entry name" value="Triger factor/SurA peptide-binding domain-like"/>
    <property type="match status" value="1"/>
</dbReference>
<dbReference type="InterPro" id="IPR037041">
    <property type="entry name" value="Trigger_fac_C_sf"/>
</dbReference>
<evidence type="ECO:0000313" key="16">
    <source>
        <dbReference type="EMBL" id="ATX71289.1"/>
    </source>
</evidence>
<evidence type="ECO:0000256" key="2">
    <source>
        <dbReference type="ARBA" id="ARBA00005464"/>
    </source>
</evidence>
<dbReference type="GO" id="GO:0043335">
    <property type="term" value="P:protein unfolding"/>
    <property type="evidence" value="ECO:0007669"/>
    <property type="project" value="TreeGrafter"/>
</dbReference>
<dbReference type="HAMAP" id="MF_00303">
    <property type="entry name" value="Trigger_factor_Tig"/>
    <property type="match status" value="1"/>
</dbReference>
<dbReference type="GO" id="GO:0044183">
    <property type="term" value="F:protein folding chaperone"/>
    <property type="evidence" value="ECO:0007669"/>
    <property type="project" value="TreeGrafter"/>
</dbReference>
<dbReference type="FunFam" id="3.10.50.40:FF:000001">
    <property type="entry name" value="Trigger factor"/>
    <property type="match status" value="1"/>
</dbReference>
<dbReference type="KEGG" id="scla:SCLARK_001424"/>
<dbReference type="GO" id="GO:0051301">
    <property type="term" value="P:cell division"/>
    <property type="evidence" value="ECO:0007669"/>
    <property type="project" value="UniProtKB-KW"/>
</dbReference>
<dbReference type="InterPro" id="IPR001179">
    <property type="entry name" value="PPIase_FKBP_dom"/>
</dbReference>
<evidence type="ECO:0000256" key="8">
    <source>
        <dbReference type="ARBA" id="ARBA00023235"/>
    </source>
</evidence>
<comment type="function">
    <text evidence="10 12">Involved in protein export. Acts as a chaperone by maintaining the newly synthesized protein in an open conformation. Functions as a peptidyl-prolyl cis-trans isomerase.</text>
</comment>
<dbReference type="GO" id="GO:0015031">
    <property type="term" value="P:protein transport"/>
    <property type="evidence" value="ECO:0007669"/>
    <property type="project" value="UniProtKB-UniRule"/>
</dbReference>
<keyword evidence="12" id="KW-0963">Cytoplasm</keyword>
<keyword evidence="5 12" id="KW-0132">Cell division</keyword>
<comment type="catalytic activity">
    <reaction evidence="1 12 13">
        <text>[protein]-peptidylproline (omega=180) = [protein]-peptidylproline (omega=0)</text>
        <dbReference type="Rhea" id="RHEA:16237"/>
        <dbReference type="Rhea" id="RHEA-COMP:10747"/>
        <dbReference type="Rhea" id="RHEA-COMP:10748"/>
        <dbReference type="ChEBI" id="CHEBI:83833"/>
        <dbReference type="ChEBI" id="CHEBI:83834"/>
        <dbReference type="EC" id="5.2.1.8"/>
    </reaction>
</comment>
<dbReference type="GO" id="GO:0003755">
    <property type="term" value="F:peptidyl-prolyl cis-trans isomerase activity"/>
    <property type="evidence" value="ECO:0007669"/>
    <property type="project" value="UniProtKB-UniRule"/>
</dbReference>
<name>A0A1Y0L1U0_9MOLU</name>
<accession>A0A1Y0L1U0</accession>
<keyword evidence="7 12" id="KW-0143">Chaperone</keyword>
<evidence type="ECO:0000259" key="15">
    <source>
        <dbReference type="PROSITE" id="PS50059"/>
    </source>
</evidence>
<dbReference type="Gene3D" id="1.10.3120.10">
    <property type="entry name" value="Trigger factor, C-terminal domain"/>
    <property type="match status" value="1"/>
</dbReference>
<evidence type="ECO:0000256" key="10">
    <source>
        <dbReference type="ARBA" id="ARBA00024849"/>
    </source>
</evidence>
<dbReference type="PANTHER" id="PTHR30560">
    <property type="entry name" value="TRIGGER FACTOR CHAPERONE AND PEPTIDYL-PROLYL CIS/TRANS ISOMERASE"/>
    <property type="match status" value="1"/>
</dbReference>
<dbReference type="InterPro" id="IPR008881">
    <property type="entry name" value="Trigger_fac_ribosome-bd_bac"/>
</dbReference>
<protein>
    <recommendedName>
        <fullName evidence="4 12">Trigger factor</fullName>
        <shortName evidence="12">TF</shortName>
        <ecNumber evidence="3 12">5.2.1.8</ecNumber>
    </recommendedName>
    <alternativeName>
        <fullName evidence="11 12">PPIase</fullName>
    </alternativeName>
</protein>
<dbReference type="Gene3D" id="3.10.50.40">
    <property type="match status" value="1"/>
</dbReference>
<dbReference type="InterPro" id="IPR046357">
    <property type="entry name" value="PPIase_dom_sf"/>
</dbReference>
<evidence type="ECO:0000256" key="7">
    <source>
        <dbReference type="ARBA" id="ARBA00023186"/>
    </source>
</evidence>
<dbReference type="PROSITE" id="PS50059">
    <property type="entry name" value="FKBP_PPIASE"/>
    <property type="match status" value="1"/>
</dbReference>
<dbReference type="SUPFAM" id="SSF102735">
    <property type="entry name" value="Trigger factor ribosome-binding domain"/>
    <property type="match status" value="1"/>
</dbReference>
<reference evidence="16 17" key="1">
    <citation type="submission" date="2017-11" db="EMBL/GenBank/DDBJ databases">
        <title>Complete genome sequence of Spiroplasma clarkii CN-5 (DSM 19994).</title>
        <authorList>
            <person name="Tsai Y.-M."/>
            <person name="Chang A."/>
            <person name="Lo W.-S."/>
            <person name="Kuo C.-H."/>
        </authorList>
    </citation>
    <scope>NUCLEOTIDE SEQUENCE [LARGE SCALE GENOMIC DNA]</scope>
    <source>
        <strain evidence="16 17">CN-5</strain>
    </source>
</reference>
<evidence type="ECO:0000256" key="5">
    <source>
        <dbReference type="ARBA" id="ARBA00022618"/>
    </source>
</evidence>
<dbReference type="NCBIfam" id="TIGR00115">
    <property type="entry name" value="tig"/>
    <property type="match status" value="1"/>
</dbReference>
<evidence type="ECO:0000256" key="13">
    <source>
        <dbReference type="PROSITE-ProRule" id="PRU00277"/>
    </source>
</evidence>
<keyword evidence="17" id="KW-1185">Reference proteome</keyword>
<evidence type="ECO:0000313" key="17">
    <source>
        <dbReference type="Proteomes" id="UP000231179"/>
    </source>
</evidence>
<evidence type="ECO:0000256" key="1">
    <source>
        <dbReference type="ARBA" id="ARBA00000971"/>
    </source>
</evidence>
<keyword evidence="6 12" id="KW-0697">Rotamase</keyword>
<dbReference type="InterPro" id="IPR008880">
    <property type="entry name" value="Trigger_fac_C"/>
</dbReference>
<evidence type="ECO:0000256" key="11">
    <source>
        <dbReference type="ARBA" id="ARBA00029986"/>
    </source>
</evidence>
<evidence type="ECO:0000256" key="12">
    <source>
        <dbReference type="HAMAP-Rule" id="MF_00303"/>
    </source>
</evidence>
<dbReference type="InterPro" id="IPR005215">
    <property type="entry name" value="Trig_fac"/>
</dbReference>
<sequence length="427" mass="48194">MKFNAKKLTQKGQGVWTVEINGDDWKNAIKKGKSKVAADIEIPGFRKGKVPKAKVEQFLTPAKYLKAAIQVILEDAWEFASAQKSEIQPFTSPVPTPVKISEESCTIDFVFDLKPEIEIGKYTGIKAKELVKQTFEATAEEIDGAIEQYQSRFALEKDKEDLTVAVGDVVVFDFEGFIDDKPFKGGKGLDFRLVIGSKQMIPGFEDAMIGKKIGESTIAVTFPEDYTPELSGKKAKFILDIKTIKQRELPAKDDELAKDLNLPNINTYKELVDFVTSEIIKQKTTNLKNQFVNQVIDIIIANSKIELPKIAIDKEVENLYKEFEARVASQKLTMKDYKKQTGLTDAAIKEELVDDAKRRISSHLVTDKVRNNEKFEFTPEEVAAKYEVLAKQFGVEAEMIKGFLPEDQVKEDLIKEKIIDFLYQNNG</sequence>